<dbReference type="EMBL" id="AMZH03004266">
    <property type="protein sequence ID" value="RRT69680.1"/>
    <property type="molecule type" value="Genomic_DNA"/>
</dbReference>
<protein>
    <submittedName>
        <fullName evidence="1">Uncharacterized protein</fullName>
    </submittedName>
</protein>
<sequence>MEKAINRQRVLLQHLQPFPSSSSSLISVSGPVLLVRSVSIGSTRVFGTLGFLDSIVAFQASVCAAGDSAAYQRNSCFGDDVVVVA</sequence>
<comment type="caution">
    <text evidence="1">The sequence shown here is derived from an EMBL/GenBank/DDBJ whole genome shotgun (WGS) entry which is preliminary data.</text>
</comment>
<proteinExistence type="predicted"/>
<dbReference type="Proteomes" id="UP000287651">
    <property type="component" value="Unassembled WGS sequence"/>
</dbReference>
<dbReference type="AlphaFoldDB" id="A0A427A0C4"/>
<evidence type="ECO:0000313" key="2">
    <source>
        <dbReference type="Proteomes" id="UP000287651"/>
    </source>
</evidence>
<organism evidence="1 2">
    <name type="scientific">Ensete ventricosum</name>
    <name type="common">Abyssinian banana</name>
    <name type="synonym">Musa ensete</name>
    <dbReference type="NCBI Taxonomy" id="4639"/>
    <lineage>
        <taxon>Eukaryota</taxon>
        <taxon>Viridiplantae</taxon>
        <taxon>Streptophyta</taxon>
        <taxon>Embryophyta</taxon>
        <taxon>Tracheophyta</taxon>
        <taxon>Spermatophyta</taxon>
        <taxon>Magnoliopsida</taxon>
        <taxon>Liliopsida</taxon>
        <taxon>Zingiberales</taxon>
        <taxon>Musaceae</taxon>
        <taxon>Ensete</taxon>
    </lineage>
</organism>
<gene>
    <name evidence="1" type="ORF">B296_00005264</name>
</gene>
<reference evidence="1 2" key="1">
    <citation type="journal article" date="2014" name="Agronomy (Basel)">
        <title>A Draft Genome Sequence for Ensete ventricosum, the Drought-Tolerant Tree Against Hunger.</title>
        <authorList>
            <person name="Harrison J."/>
            <person name="Moore K.A."/>
            <person name="Paszkiewicz K."/>
            <person name="Jones T."/>
            <person name="Grant M."/>
            <person name="Ambacheew D."/>
            <person name="Muzemil S."/>
            <person name="Studholme D.J."/>
        </authorList>
    </citation>
    <scope>NUCLEOTIDE SEQUENCE [LARGE SCALE GENOMIC DNA]</scope>
</reference>
<name>A0A427A0C4_ENSVE</name>
<evidence type="ECO:0000313" key="1">
    <source>
        <dbReference type="EMBL" id="RRT69680.1"/>
    </source>
</evidence>
<accession>A0A427A0C4</accession>